<dbReference type="InterPro" id="IPR036737">
    <property type="entry name" value="OmpA-like_sf"/>
</dbReference>
<keyword evidence="4" id="KW-1185">Reference proteome</keyword>
<dbReference type="Pfam" id="PF00691">
    <property type="entry name" value="OmpA"/>
    <property type="match status" value="1"/>
</dbReference>
<organism evidence="3 4">
    <name type="scientific">Asticcacaulis benevestitus DSM 16100 = ATCC BAA-896</name>
    <dbReference type="NCBI Taxonomy" id="1121022"/>
    <lineage>
        <taxon>Bacteria</taxon>
        <taxon>Pseudomonadati</taxon>
        <taxon>Pseudomonadota</taxon>
        <taxon>Alphaproteobacteria</taxon>
        <taxon>Caulobacterales</taxon>
        <taxon>Caulobacteraceae</taxon>
        <taxon>Asticcacaulis</taxon>
    </lineage>
</organism>
<keyword evidence="1" id="KW-0732">Signal</keyword>
<sequence length="240" mass="25172">MKLTSLTGLATVLALAGCASPNADAPPSALGRTPINSNSGIAAYQAQQPAPNLTATDTRIERQVNDLSRQVGELKAYLVMLQANQEQAGFVPAAYGQTAHMPKHSLAQTTQGQKAAISAPSLSMSIGHDLGASKFSLSEDEAVSFVAAAKASGHITIRGRSDGNKLTPQAKALAIDRAVRVKAFLMSQGVSGDNIRITYCTHGCQVADGATADGRRLNRQTIVELRSPMSLYSLALAQRE</sequence>
<proteinExistence type="predicted"/>
<dbReference type="eggNOG" id="COG2885">
    <property type="taxonomic scope" value="Bacteria"/>
</dbReference>
<evidence type="ECO:0000256" key="1">
    <source>
        <dbReference type="SAM" id="SignalP"/>
    </source>
</evidence>
<dbReference type="AlphaFoldDB" id="V4PW42"/>
<dbReference type="Gene3D" id="3.30.1330.60">
    <property type="entry name" value="OmpA-like domain"/>
    <property type="match status" value="1"/>
</dbReference>
<evidence type="ECO:0000313" key="3">
    <source>
        <dbReference type="EMBL" id="ESQ92566.1"/>
    </source>
</evidence>
<dbReference type="RefSeq" id="WP_018082361.1">
    <property type="nucleotide sequence ID" value="NZ_AQWM01000013.1"/>
</dbReference>
<dbReference type="SUPFAM" id="SSF103088">
    <property type="entry name" value="OmpA-like"/>
    <property type="match status" value="1"/>
</dbReference>
<dbReference type="InterPro" id="IPR006665">
    <property type="entry name" value="OmpA-like"/>
</dbReference>
<comment type="caution">
    <text evidence="3">The sequence shown here is derived from an EMBL/GenBank/DDBJ whole genome shotgun (WGS) entry which is preliminary data.</text>
</comment>
<dbReference type="PROSITE" id="PS51257">
    <property type="entry name" value="PROKAR_LIPOPROTEIN"/>
    <property type="match status" value="1"/>
</dbReference>
<accession>V4PW42</accession>
<dbReference type="STRING" id="1121022.GCA_000376105_02689"/>
<dbReference type="PATRIC" id="fig|1121022.4.peg.1603"/>
<feature type="domain" description="OmpA-like" evidence="2">
    <location>
        <begin position="143"/>
        <end position="219"/>
    </location>
</feature>
<dbReference type="EMBL" id="AWGB01000012">
    <property type="protein sequence ID" value="ESQ92566.1"/>
    <property type="molecule type" value="Genomic_DNA"/>
</dbReference>
<gene>
    <name evidence="3" type="ORF">ABENE_07975</name>
</gene>
<name>V4PW42_9CAUL</name>
<dbReference type="Proteomes" id="UP000017837">
    <property type="component" value="Unassembled WGS sequence"/>
</dbReference>
<protein>
    <recommendedName>
        <fullName evidence="2">OmpA-like domain-containing protein</fullName>
    </recommendedName>
</protein>
<evidence type="ECO:0000259" key="2">
    <source>
        <dbReference type="Pfam" id="PF00691"/>
    </source>
</evidence>
<feature type="signal peptide" evidence="1">
    <location>
        <begin position="1"/>
        <end position="25"/>
    </location>
</feature>
<reference evidence="3 4" key="1">
    <citation type="journal article" date="2014" name="Nature">
        <title>Sequential evolution of bacterial morphology by co-option of a developmental regulator.</title>
        <authorList>
            <person name="Jiang C."/>
            <person name="Brown P.J."/>
            <person name="Ducret A."/>
            <person name="Brun Y.V."/>
        </authorList>
    </citation>
    <scope>NUCLEOTIDE SEQUENCE [LARGE SCALE GENOMIC DNA]</scope>
    <source>
        <strain evidence="3 4">DSM 16100</strain>
    </source>
</reference>
<evidence type="ECO:0000313" key="4">
    <source>
        <dbReference type="Proteomes" id="UP000017837"/>
    </source>
</evidence>
<feature type="chain" id="PRO_5004725142" description="OmpA-like domain-containing protein" evidence="1">
    <location>
        <begin position="26"/>
        <end position="240"/>
    </location>
</feature>